<keyword evidence="1" id="KW-1133">Transmembrane helix</keyword>
<protein>
    <recommendedName>
        <fullName evidence="4">Holin</fullName>
    </recommendedName>
</protein>
<comment type="caution">
    <text evidence="2">The sequence shown here is derived from an EMBL/GenBank/DDBJ whole genome shotgun (WGS) entry which is preliminary data.</text>
</comment>
<name>A0ABS3HYY4_9ENTE</name>
<evidence type="ECO:0000313" key="3">
    <source>
        <dbReference type="Proteomes" id="UP000664832"/>
    </source>
</evidence>
<feature type="transmembrane region" description="Helical" evidence="1">
    <location>
        <begin position="23"/>
        <end position="47"/>
    </location>
</feature>
<dbReference type="RefSeq" id="WP_206898120.1">
    <property type="nucleotide sequence ID" value="NZ_JAFLWI010000003.1"/>
</dbReference>
<evidence type="ECO:0000256" key="1">
    <source>
        <dbReference type="SAM" id="Phobius"/>
    </source>
</evidence>
<evidence type="ECO:0000313" key="2">
    <source>
        <dbReference type="EMBL" id="MBO0481290.1"/>
    </source>
</evidence>
<evidence type="ECO:0008006" key="4">
    <source>
        <dbReference type="Google" id="ProtNLM"/>
    </source>
</evidence>
<sequence length="72" mass="7470">MEGFEKPEIVELELGDKPSPRSAVAAIGVAVYVGFVWQVAALVNYAIGVNLGGIANAAIGVNVWKAVNISSK</sequence>
<reference evidence="2 3" key="1">
    <citation type="submission" date="2021-03" db="EMBL/GenBank/DDBJ databases">
        <title>Enterococcal diversity collection.</title>
        <authorList>
            <person name="Gilmore M.S."/>
            <person name="Schwartzman J."/>
            <person name="Van Tyne D."/>
            <person name="Martin M."/>
            <person name="Earl A.M."/>
            <person name="Manson A.L."/>
            <person name="Straub T."/>
            <person name="Salamzade R."/>
            <person name="Saavedra J."/>
            <person name="Lebreton F."/>
            <person name="Prichula J."/>
            <person name="Schaufler K."/>
            <person name="Gaca A."/>
            <person name="Sgardioli B."/>
            <person name="Wagenaar J."/>
            <person name="Strong T."/>
        </authorList>
    </citation>
    <scope>NUCLEOTIDE SEQUENCE [LARGE SCALE GENOMIC DNA]</scope>
    <source>
        <strain evidence="2 3">MSG2901</strain>
    </source>
</reference>
<organism evidence="2 3">
    <name type="scientific">Candidatus Enterococcus courvalinii</name>
    <dbReference type="NCBI Taxonomy" id="2815329"/>
    <lineage>
        <taxon>Bacteria</taxon>
        <taxon>Bacillati</taxon>
        <taxon>Bacillota</taxon>
        <taxon>Bacilli</taxon>
        <taxon>Lactobacillales</taxon>
        <taxon>Enterococcaceae</taxon>
        <taxon>Enterococcus</taxon>
    </lineage>
</organism>
<keyword evidence="1" id="KW-0472">Membrane</keyword>
<accession>A0ABS3HYY4</accession>
<dbReference type="Proteomes" id="UP000664832">
    <property type="component" value="Unassembled WGS sequence"/>
</dbReference>
<proteinExistence type="predicted"/>
<keyword evidence="3" id="KW-1185">Reference proteome</keyword>
<keyword evidence="1" id="KW-0812">Transmembrane</keyword>
<dbReference type="EMBL" id="JAFLWI010000003">
    <property type="protein sequence ID" value="MBO0481290.1"/>
    <property type="molecule type" value="Genomic_DNA"/>
</dbReference>
<gene>
    <name evidence="2" type="ORF">JZO71_02995</name>
</gene>